<feature type="signal peptide" evidence="2">
    <location>
        <begin position="1"/>
        <end position="26"/>
    </location>
</feature>
<keyword evidence="5" id="KW-1185">Reference proteome</keyword>
<feature type="domain" description="PI4-kinase N-terminal" evidence="3">
    <location>
        <begin position="137"/>
        <end position="368"/>
    </location>
</feature>
<dbReference type="InterPro" id="IPR045495">
    <property type="entry name" value="PI4K_N"/>
</dbReference>
<dbReference type="GO" id="GO:0016301">
    <property type="term" value="F:kinase activity"/>
    <property type="evidence" value="ECO:0007669"/>
    <property type="project" value="UniProtKB-KW"/>
</dbReference>
<feature type="domain" description="PI4-kinase N-terminal" evidence="3">
    <location>
        <begin position="2"/>
        <end position="118"/>
    </location>
</feature>
<evidence type="ECO:0000256" key="1">
    <source>
        <dbReference type="ARBA" id="ARBA00006209"/>
    </source>
</evidence>
<dbReference type="Pfam" id="PF19274">
    <property type="entry name" value="PI4K_N"/>
    <property type="match status" value="2"/>
</dbReference>
<sequence>VEKEKQAAPSLLLNVLMLLADLNVSGKRPEVVDMVLPFFIDSLEEGDASLSGLLRLRLQLLDAVARMASLGFEKSYREAVVLMTKSCLSKLAAVGSAESKTTVPEAITERVVACSCCFGSYYNISLSLRISYPPTAHMSGADFLGPLLPAVAEICSDSDPTVDVEPSLLKLFRNLWFYVALFGLAPPLQNHHGMTKSVSTTLNSVCSLGSVALQAVSGPYMWSADWFSAVQRISQGTPPLVVSSMELLEDELELNALHNPGSPRGSGNEKAAVSQRIALSTALGGCIKVSTMSTISGVKSTYLLAVAILEITQFCSNGGILSVPSSTASRTAFSCVFEYLKSPGLKPAVSQCLTAIVQRAFETAVAWLLLQRLLAKLDSANVATSNYVQSGTAFAAHLNSWIVDSGANRHMTGSSKGIQSYSSCLKGDNVKYRQWFFNTYL</sequence>
<dbReference type="STRING" id="49451.A0A1J6JRM5"/>
<comment type="caution">
    <text evidence="4">The sequence shown here is derived from an EMBL/GenBank/DDBJ whole genome shotgun (WGS) entry which is preliminary data.</text>
</comment>
<evidence type="ECO:0000256" key="2">
    <source>
        <dbReference type="SAM" id="SignalP"/>
    </source>
</evidence>
<comment type="similarity">
    <text evidence="1">Belongs to the PI3/PI4-kinase family. Type III PI4K subfamily.</text>
</comment>
<reference evidence="4" key="1">
    <citation type="submission" date="2016-11" db="EMBL/GenBank/DDBJ databases">
        <title>The genome of Nicotiana attenuata.</title>
        <authorList>
            <person name="Xu S."/>
            <person name="Brockmoeller T."/>
            <person name="Gaquerel E."/>
            <person name="Navarro A."/>
            <person name="Kuhl H."/>
            <person name="Gase K."/>
            <person name="Ling Z."/>
            <person name="Zhou W."/>
            <person name="Kreitzer C."/>
            <person name="Stanke M."/>
            <person name="Tang H."/>
            <person name="Lyons E."/>
            <person name="Pandey P."/>
            <person name="Pandey S.P."/>
            <person name="Timmermann B."/>
            <person name="Baldwin I.T."/>
        </authorList>
    </citation>
    <scope>NUCLEOTIDE SEQUENCE [LARGE SCALE GENOMIC DNA]</scope>
    <source>
        <strain evidence="4">UT</strain>
    </source>
</reference>
<feature type="chain" id="PRO_5013040682" evidence="2">
    <location>
        <begin position="27"/>
        <end position="441"/>
    </location>
</feature>
<evidence type="ECO:0000259" key="3">
    <source>
        <dbReference type="Pfam" id="PF19274"/>
    </source>
</evidence>
<proteinExistence type="inferred from homology"/>
<feature type="non-terminal residue" evidence="4">
    <location>
        <position position="1"/>
    </location>
</feature>
<dbReference type="EMBL" id="MJEQ01006112">
    <property type="protein sequence ID" value="OIT19854.1"/>
    <property type="molecule type" value="Genomic_DNA"/>
</dbReference>
<dbReference type="AlphaFoldDB" id="A0A1J6JRM5"/>
<protein>
    <submittedName>
        <fullName evidence="4">Phosphatidylinositol 4-kinase alpha 1</fullName>
    </submittedName>
</protein>
<accession>A0A1J6JRM5</accession>
<dbReference type="Proteomes" id="UP000187609">
    <property type="component" value="Unassembled WGS sequence"/>
</dbReference>
<dbReference type="Gramene" id="OIT19854">
    <property type="protein sequence ID" value="OIT19854"/>
    <property type="gene ID" value="A4A49_42385"/>
</dbReference>
<evidence type="ECO:0000313" key="4">
    <source>
        <dbReference type="EMBL" id="OIT19854.1"/>
    </source>
</evidence>
<gene>
    <name evidence="4" type="primary">PI4KA1_4</name>
    <name evidence="4" type="ORF">A4A49_42385</name>
</gene>
<organism evidence="4 5">
    <name type="scientific">Nicotiana attenuata</name>
    <name type="common">Coyote tobacco</name>
    <dbReference type="NCBI Taxonomy" id="49451"/>
    <lineage>
        <taxon>Eukaryota</taxon>
        <taxon>Viridiplantae</taxon>
        <taxon>Streptophyta</taxon>
        <taxon>Embryophyta</taxon>
        <taxon>Tracheophyta</taxon>
        <taxon>Spermatophyta</taxon>
        <taxon>Magnoliopsida</taxon>
        <taxon>eudicotyledons</taxon>
        <taxon>Gunneridae</taxon>
        <taxon>Pentapetalae</taxon>
        <taxon>asterids</taxon>
        <taxon>lamiids</taxon>
        <taxon>Solanales</taxon>
        <taxon>Solanaceae</taxon>
        <taxon>Nicotianoideae</taxon>
        <taxon>Nicotianeae</taxon>
        <taxon>Nicotiana</taxon>
    </lineage>
</organism>
<evidence type="ECO:0000313" key="5">
    <source>
        <dbReference type="Proteomes" id="UP000187609"/>
    </source>
</evidence>
<keyword evidence="2" id="KW-0732">Signal</keyword>
<name>A0A1J6JRM5_NICAT</name>